<dbReference type="AlphaFoldDB" id="L0IFL9"/>
<dbReference type="RefSeq" id="WP_015301379.1">
    <property type="nucleotide sequence ID" value="NC_019964.1"/>
</dbReference>
<evidence type="ECO:0000313" key="3">
    <source>
        <dbReference type="Proteomes" id="UP000010846"/>
    </source>
</evidence>
<reference evidence="2" key="1">
    <citation type="submission" date="2011-09" db="EMBL/GenBank/DDBJ databases">
        <title>Complete sequence of Halovivax ruber XH-70.</title>
        <authorList>
            <consortium name="US DOE Joint Genome Institute"/>
            <person name="Lucas S."/>
            <person name="Han J."/>
            <person name="Lapidus A."/>
            <person name="Cheng J.-F."/>
            <person name="Goodwin L."/>
            <person name="Pitluck S."/>
            <person name="Peters L."/>
            <person name="Mikhailova N."/>
            <person name="Davenport K."/>
            <person name="Detter J.C."/>
            <person name="Han C."/>
            <person name="Tapia R."/>
            <person name="Land M."/>
            <person name="Hauser L."/>
            <person name="Kyrpides N."/>
            <person name="Ivanova N."/>
            <person name="Pagani I."/>
            <person name="Sproer C."/>
            <person name="Anderson I."/>
            <person name="Woyke T."/>
        </authorList>
    </citation>
    <scope>NUCLEOTIDE SEQUENCE</scope>
    <source>
        <strain evidence="2">XH-70</strain>
    </source>
</reference>
<organism evidence="2 3">
    <name type="scientific">Halovivax ruber (strain DSM 18193 / JCM 13892 / XH-70)</name>
    <dbReference type="NCBI Taxonomy" id="797302"/>
    <lineage>
        <taxon>Archaea</taxon>
        <taxon>Methanobacteriati</taxon>
        <taxon>Methanobacteriota</taxon>
        <taxon>Stenosarchaea group</taxon>
        <taxon>Halobacteria</taxon>
        <taxon>Halobacteriales</taxon>
        <taxon>Natrialbaceae</taxon>
        <taxon>Halovivax</taxon>
    </lineage>
</organism>
<dbReference type="EMBL" id="CP003050">
    <property type="protein sequence ID" value="AGB16767.1"/>
    <property type="molecule type" value="Genomic_DNA"/>
</dbReference>
<dbReference type="HOGENOM" id="CLU_1792052_0_0_2"/>
<keyword evidence="3" id="KW-1185">Reference proteome</keyword>
<feature type="transmembrane region" description="Helical" evidence="1">
    <location>
        <begin position="76"/>
        <end position="101"/>
    </location>
</feature>
<feature type="transmembrane region" description="Helical" evidence="1">
    <location>
        <begin position="12"/>
        <end position="36"/>
    </location>
</feature>
<protein>
    <submittedName>
        <fullName evidence="2">Uncharacterized protein</fullName>
    </submittedName>
</protein>
<evidence type="ECO:0000313" key="2">
    <source>
        <dbReference type="EMBL" id="AGB16767.1"/>
    </source>
</evidence>
<name>L0IFL9_HALRX</name>
<dbReference type="KEGG" id="hru:Halru_2180"/>
<proteinExistence type="predicted"/>
<accession>L0IFL9</accession>
<dbReference type="eggNOG" id="arCOG14227">
    <property type="taxonomic scope" value="Archaea"/>
</dbReference>
<gene>
    <name evidence="2" type="ordered locus">Halru_2180</name>
</gene>
<keyword evidence="1" id="KW-0812">Transmembrane</keyword>
<dbReference type="GeneID" id="14376688"/>
<feature type="transmembrane region" description="Helical" evidence="1">
    <location>
        <begin position="113"/>
        <end position="132"/>
    </location>
</feature>
<keyword evidence="1" id="KW-1133">Transmembrane helix</keyword>
<feature type="transmembrane region" description="Helical" evidence="1">
    <location>
        <begin position="48"/>
        <end position="64"/>
    </location>
</feature>
<sequence length="160" mass="17044">MNTDRIVDLLTSRAVLTVVPSTILLTLAFVGIAVVVEGLVVTNLVTRLPIYVLVFALAFIVSLLKLDNRNRDGMQILIATAGIGFAASLLFGLATEGAFYLAYNPTALLRRGLIVVFLAAGIICTGLGIWGIRHWREFVTATTASPSTTASDGGMNDAYK</sequence>
<evidence type="ECO:0000256" key="1">
    <source>
        <dbReference type="SAM" id="Phobius"/>
    </source>
</evidence>
<dbReference type="OrthoDB" id="313608at2157"/>
<keyword evidence="1" id="KW-0472">Membrane</keyword>
<dbReference type="Proteomes" id="UP000010846">
    <property type="component" value="Chromosome"/>
</dbReference>